<dbReference type="EMBL" id="ML986582">
    <property type="protein sequence ID" value="KAF2269502.1"/>
    <property type="molecule type" value="Genomic_DNA"/>
</dbReference>
<sequence length="274" mass="30108">MTTIKARVDRLFSSLSISSPGDSLLTAALPMLGPSQRAAAPGASRLLSLPTEIRLQIYDYMTLSPKTIEGTMWTGAYFVCRQIQTEMKAHLKPERDVPLLLGSIQDGWIHSPSQPWGRAIDANRQPNITAICGPTNDHLGLLAHVAVTMPSSHLSCTCLHQTLAALYKIYLEHVTIVITGYEPRLGTYGDLKSMNPALFLEYMCAGKVNCKKVTFSIEHLVNEKGGRHKATPLDMCDGPQGIPYVMTIVQNKIGKQSEKTFSSPTRFRPRSLAA</sequence>
<evidence type="ECO:0000313" key="1">
    <source>
        <dbReference type="EMBL" id="KAF2269502.1"/>
    </source>
</evidence>
<dbReference type="Proteomes" id="UP000800093">
    <property type="component" value="Unassembled WGS sequence"/>
</dbReference>
<dbReference type="AlphaFoldDB" id="A0A9P4NAA1"/>
<organism evidence="1 2">
    <name type="scientific">Lojkania enalia</name>
    <dbReference type="NCBI Taxonomy" id="147567"/>
    <lineage>
        <taxon>Eukaryota</taxon>
        <taxon>Fungi</taxon>
        <taxon>Dikarya</taxon>
        <taxon>Ascomycota</taxon>
        <taxon>Pezizomycotina</taxon>
        <taxon>Dothideomycetes</taxon>
        <taxon>Pleosporomycetidae</taxon>
        <taxon>Pleosporales</taxon>
        <taxon>Pleosporales incertae sedis</taxon>
        <taxon>Lojkania</taxon>
    </lineage>
</organism>
<keyword evidence="2" id="KW-1185">Reference proteome</keyword>
<reference evidence="2" key="1">
    <citation type="journal article" date="2020" name="Stud. Mycol.">
        <title>101 Dothideomycetes genomes: A test case for predicting lifestyles and emergence of pathogens.</title>
        <authorList>
            <person name="Haridas S."/>
            <person name="Albert R."/>
            <person name="Binder M."/>
            <person name="Bloem J."/>
            <person name="LaButti K."/>
            <person name="Salamov A."/>
            <person name="Andreopoulos B."/>
            <person name="Baker S."/>
            <person name="Barry K."/>
            <person name="Bills G."/>
            <person name="Bluhm B."/>
            <person name="Cannon C."/>
            <person name="Castanera R."/>
            <person name="Culley D."/>
            <person name="Daum C."/>
            <person name="Ezra D."/>
            <person name="Gonzalez J."/>
            <person name="Henrissat B."/>
            <person name="Kuo A."/>
            <person name="Liang C."/>
            <person name="Lipzen A."/>
            <person name="Lutzoni F."/>
            <person name="Magnuson J."/>
            <person name="Mondo S."/>
            <person name="Nolan M."/>
            <person name="Ohm R."/>
            <person name="Pangilinan J."/>
            <person name="Park H.-J."/>
            <person name="Ramirez L."/>
            <person name="Alfaro M."/>
            <person name="Sun H."/>
            <person name="Tritt A."/>
            <person name="Yoshinaga Y."/>
            <person name="Zwiers L.-H."/>
            <person name="Turgeon B."/>
            <person name="Goodwin S."/>
            <person name="Spatafora J."/>
            <person name="Crous P."/>
            <person name="Grigoriev I."/>
        </authorList>
    </citation>
    <scope>NUCLEOTIDE SEQUENCE [LARGE SCALE GENOMIC DNA]</scope>
    <source>
        <strain evidence="2">CBS 304.66</strain>
    </source>
</reference>
<evidence type="ECO:0008006" key="3">
    <source>
        <dbReference type="Google" id="ProtNLM"/>
    </source>
</evidence>
<comment type="caution">
    <text evidence="1">The sequence shown here is derived from an EMBL/GenBank/DDBJ whole genome shotgun (WGS) entry which is preliminary data.</text>
</comment>
<name>A0A9P4NAA1_9PLEO</name>
<protein>
    <recommendedName>
        <fullName evidence="3">F-box domain-containing protein</fullName>
    </recommendedName>
</protein>
<gene>
    <name evidence="1" type="ORF">CC78DRAFT_540042</name>
</gene>
<accession>A0A9P4NAA1</accession>
<proteinExistence type="predicted"/>
<dbReference type="OrthoDB" id="3788568at2759"/>
<evidence type="ECO:0000313" key="2">
    <source>
        <dbReference type="Proteomes" id="UP000800093"/>
    </source>
</evidence>